<proteinExistence type="predicted"/>
<protein>
    <submittedName>
        <fullName evidence="2">Uncharacterized protein</fullName>
    </submittedName>
</protein>
<keyword evidence="1" id="KW-0472">Membrane</keyword>
<name>A0A0E3D9S2_9CAUD</name>
<dbReference type="KEGG" id="vg:24723354"/>
<dbReference type="RefSeq" id="YP_009149651.1">
    <property type="nucleotide sequence ID" value="NC_027355.1"/>
</dbReference>
<sequence length="75" mass="8357">MDNLYVILSLQDNKEVKHLKYTPLIAGLGLVVTVLTCVGIWYISTTWEMGKFYIIIGALSTIGASYLASLFVEEK</sequence>
<accession>A0A0E3D9S2</accession>
<keyword evidence="1" id="KW-1133">Transmembrane helix</keyword>
<reference evidence="3" key="1">
    <citation type="submission" date="2014-01" db="EMBL/GenBank/DDBJ databases">
        <title>Genomic and Proteomic Analysis of Broad Host Range Virulent Bacillus Group Phage BCP8-2 Leading To the Creation of New Genus within Myoviruses.</title>
        <authorList>
            <person name="Bandara N."/>
            <person name="Asare P.T."/>
            <person name="Kim K.P."/>
        </authorList>
    </citation>
    <scope>NUCLEOTIDE SEQUENCE [LARGE SCALE GENOMIC DNA]</scope>
</reference>
<reference evidence="2 3" key="2">
    <citation type="journal article" date="2015" name="Arch. Virol.">
        <title>Complete genome sequence analysis and identification of putative metallo-beta-lactamase and SpoIIIE homologs in Bacillus cereus group phage BCP8-2, a new member of the proposed Bastille-like group.</title>
        <authorList>
            <person name="Asare P.T."/>
            <person name="Bandara N."/>
            <person name="Jeong T.Y."/>
            <person name="Ryu S."/>
            <person name="Klumpp J."/>
            <person name="Kim K.P."/>
        </authorList>
    </citation>
    <scope>NUCLEOTIDE SEQUENCE [LARGE SCALE GENOMIC DNA]</scope>
    <source>
        <strain evidence="2">BCP8-2</strain>
    </source>
</reference>
<keyword evidence="1" id="KW-0812">Transmembrane</keyword>
<organism evidence="2 3">
    <name type="scientific">Bacillus phage BCP8-2</name>
    <dbReference type="NCBI Taxonomy" id="1129192"/>
    <lineage>
        <taxon>Viruses</taxon>
        <taxon>Duplodnaviria</taxon>
        <taxon>Heunggongvirae</taxon>
        <taxon>Uroviricota</taxon>
        <taxon>Caudoviricetes</taxon>
        <taxon>Herelleviridae</taxon>
        <taxon>Bastillevirinae</taxon>
        <taxon>Caeruleovirus</taxon>
        <taxon>Caeruleovirus BCP82</taxon>
    </lineage>
</organism>
<gene>
    <name evidence="2" type="ORF">BCP8-2_090</name>
</gene>
<feature type="transmembrane region" description="Helical" evidence="1">
    <location>
        <begin position="50"/>
        <end position="72"/>
    </location>
</feature>
<keyword evidence="3" id="KW-1185">Reference proteome</keyword>
<dbReference type="EMBL" id="KJ081346">
    <property type="protein sequence ID" value="AHJ87128.1"/>
    <property type="molecule type" value="Genomic_DNA"/>
</dbReference>
<evidence type="ECO:0000256" key="1">
    <source>
        <dbReference type="SAM" id="Phobius"/>
    </source>
</evidence>
<evidence type="ECO:0000313" key="3">
    <source>
        <dbReference type="Proteomes" id="UP000033014"/>
    </source>
</evidence>
<dbReference type="GeneID" id="24723354"/>
<dbReference type="Proteomes" id="UP000033014">
    <property type="component" value="Segment"/>
</dbReference>
<evidence type="ECO:0000313" key="2">
    <source>
        <dbReference type="EMBL" id="AHJ87128.1"/>
    </source>
</evidence>
<feature type="transmembrane region" description="Helical" evidence="1">
    <location>
        <begin position="21"/>
        <end position="44"/>
    </location>
</feature>